<dbReference type="PROSITE" id="PS50112">
    <property type="entry name" value="PAS"/>
    <property type="match status" value="1"/>
</dbReference>
<feature type="domain" description="PAS" evidence="7">
    <location>
        <begin position="4"/>
        <end position="76"/>
    </location>
</feature>
<dbReference type="AlphaFoldDB" id="A0AAX4HM46"/>
<dbReference type="SUPFAM" id="SSF55785">
    <property type="entry name" value="PYP-like sensor domain (PAS domain)"/>
    <property type="match status" value="1"/>
</dbReference>
<evidence type="ECO:0000256" key="2">
    <source>
        <dbReference type="ARBA" id="ARBA00012438"/>
    </source>
</evidence>
<dbReference type="Gene3D" id="2.10.70.100">
    <property type="match status" value="1"/>
</dbReference>
<accession>A0AAX4HM46</accession>
<keyword evidence="10" id="KW-1185">Reference proteome</keyword>
<comment type="catalytic activity">
    <reaction evidence="1">
        <text>ATP + protein L-histidine = ADP + protein N-phospho-L-histidine.</text>
        <dbReference type="EC" id="2.7.13.3"/>
    </reaction>
</comment>
<dbReference type="GO" id="GO:0000155">
    <property type="term" value="F:phosphorelay sensor kinase activity"/>
    <property type="evidence" value="ECO:0007669"/>
    <property type="project" value="InterPro"/>
</dbReference>
<reference evidence="9 10" key="1">
    <citation type="submission" date="2023-11" db="EMBL/GenBank/DDBJ databases">
        <title>Peredibacter starrii A3.12.</title>
        <authorList>
            <person name="Mitchell R.J."/>
        </authorList>
    </citation>
    <scope>NUCLEOTIDE SEQUENCE [LARGE SCALE GENOMIC DNA]</scope>
    <source>
        <strain evidence="9 10">A3.12</strain>
    </source>
</reference>
<dbReference type="PROSITE" id="PS50113">
    <property type="entry name" value="PAC"/>
    <property type="match status" value="1"/>
</dbReference>
<evidence type="ECO:0000256" key="5">
    <source>
        <dbReference type="ARBA" id="ARBA00022777"/>
    </source>
</evidence>
<dbReference type="Gene3D" id="3.30.565.10">
    <property type="entry name" value="Histidine kinase-like ATPase, C-terminal domain"/>
    <property type="match status" value="1"/>
</dbReference>
<dbReference type="InterPro" id="IPR003594">
    <property type="entry name" value="HATPase_dom"/>
</dbReference>
<dbReference type="InterPro" id="IPR035965">
    <property type="entry name" value="PAS-like_dom_sf"/>
</dbReference>
<dbReference type="SUPFAM" id="SSF47384">
    <property type="entry name" value="Homodimeric domain of signal transducing histidine kinase"/>
    <property type="match status" value="1"/>
</dbReference>
<dbReference type="PRINTS" id="PR00344">
    <property type="entry name" value="BCTRLSENSOR"/>
</dbReference>
<dbReference type="SMART" id="SM00387">
    <property type="entry name" value="HATPase_c"/>
    <property type="match status" value="1"/>
</dbReference>
<feature type="domain" description="PAC" evidence="8">
    <location>
        <begin position="79"/>
        <end position="132"/>
    </location>
</feature>
<protein>
    <recommendedName>
        <fullName evidence="2">histidine kinase</fullName>
        <ecNumber evidence="2">2.7.13.3</ecNumber>
    </recommendedName>
</protein>
<dbReference type="EC" id="2.7.13.3" evidence="2"/>
<dbReference type="CDD" id="cd00075">
    <property type="entry name" value="HATPase"/>
    <property type="match status" value="1"/>
</dbReference>
<proteinExistence type="predicted"/>
<evidence type="ECO:0000259" key="8">
    <source>
        <dbReference type="PROSITE" id="PS50113"/>
    </source>
</evidence>
<dbReference type="Proteomes" id="UP001324634">
    <property type="component" value="Chromosome"/>
</dbReference>
<evidence type="ECO:0000313" key="9">
    <source>
        <dbReference type="EMBL" id="WPU64334.1"/>
    </source>
</evidence>
<dbReference type="EMBL" id="CP139487">
    <property type="protein sequence ID" value="WPU64334.1"/>
    <property type="molecule type" value="Genomic_DNA"/>
</dbReference>
<name>A0AAX4HM46_9BACT</name>
<dbReference type="InterPro" id="IPR036097">
    <property type="entry name" value="HisK_dim/P_sf"/>
</dbReference>
<dbReference type="KEGG" id="psti:SOO65_16690"/>
<dbReference type="FunFam" id="3.30.565.10:FF:000006">
    <property type="entry name" value="Sensor histidine kinase WalK"/>
    <property type="match status" value="1"/>
</dbReference>
<dbReference type="InterPro" id="IPR052162">
    <property type="entry name" value="Sensor_kinase/Photoreceptor"/>
</dbReference>
<dbReference type="Pfam" id="PF02518">
    <property type="entry name" value="HATPase_c"/>
    <property type="match status" value="1"/>
</dbReference>
<dbReference type="SMART" id="SM00388">
    <property type="entry name" value="HisKA"/>
    <property type="match status" value="1"/>
</dbReference>
<dbReference type="NCBIfam" id="TIGR00229">
    <property type="entry name" value="sensory_box"/>
    <property type="match status" value="1"/>
</dbReference>
<dbReference type="CDD" id="cd00130">
    <property type="entry name" value="PAS"/>
    <property type="match status" value="1"/>
</dbReference>
<dbReference type="InterPro" id="IPR000700">
    <property type="entry name" value="PAS-assoc_C"/>
</dbReference>
<dbReference type="InterPro" id="IPR013655">
    <property type="entry name" value="PAS_fold_3"/>
</dbReference>
<dbReference type="InterPro" id="IPR000014">
    <property type="entry name" value="PAS"/>
</dbReference>
<organism evidence="9 10">
    <name type="scientific">Peredibacter starrii</name>
    <dbReference type="NCBI Taxonomy" id="28202"/>
    <lineage>
        <taxon>Bacteria</taxon>
        <taxon>Pseudomonadati</taxon>
        <taxon>Bdellovibrionota</taxon>
        <taxon>Bacteriovoracia</taxon>
        <taxon>Bacteriovoracales</taxon>
        <taxon>Bacteriovoracaceae</taxon>
        <taxon>Peredibacter</taxon>
    </lineage>
</organism>
<dbReference type="PROSITE" id="PS50109">
    <property type="entry name" value="HIS_KIN"/>
    <property type="match status" value="1"/>
</dbReference>
<gene>
    <name evidence="9" type="ORF">SOO65_16690</name>
</gene>
<evidence type="ECO:0000256" key="1">
    <source>
        <dbReference type="ARBA" id="ARBA00000085"/>
    </source>
</evidence>
<evidence type="ECO:0000259" key="7">
    <source>
        <dbReference type="PROSITE" id="PS50112"/>
    </source>
</evidence>
<evidence type="ECO:0000313" key="10">
    <source>
        <dbReference type="Proteomes" id="UP001324634"/>
    </source>
</evidence>
<feature type="domain" description="Histidine kinase" evidence="6">
    <location>
        <begin position="143"/>
        <end position="361"/>
    </location>
</feature>
<dbReference type="InterPro" id="IPR003661">
    <property type="entry name" value="HisK_dim/P_dom"/>
</dbReference>
<dbReference type="Pfam" id="PF00512">
    <property type="entry name" value="HisKA"/>
    <property type="match status" value="1"/>
</dbReference>
<evidence type="ECO:0000256" key="3">
    <source>
        <dbReference type="ARBA" id="ARBA00022553"/>
    </source>
</evidence>
<dbReference type="PANTHER" id="PTHR43304:SF1">
    <property type="entry name" value="PAC DOMAIN-CONTAINING PROTEIN"/>
    <property type="match status" value="1"/>
</dbReference>
<dbReference type="InterPro" id="IPR005467">
    <property type="entry name" value="His_kinase_dom"/>
</dbReference>
<dbReference type="RefSeq" id="WP_321392943.1">
    <property type="nucleotide sequence ID" value="NZ_CP139487.1"/>
</dbReference>
<dbReference type="SUPFAM" id="SSF55874">
    <property type="entry name" value="ATPase domain of HSP90 chaperone/DNA topoisomerase II/histidine kinase"/>
    <property type="match status" value="1"/>
</dbReference>
<dbReference type="Pfam" id="PF08447">
    <property type="entry name" value="PAS_3"/>
    <property type="match status" value="1"/>
</dbReference>
<dbReference type="InterPro" id="IPR004358">
    <property type="entry name" value="Sig_transdc_His_kin-like_C"/>
</dbReference>
<keyword evidence="4" id="KW-0808">Transferase</keyword>
<evidence type="ECO:0000259" key="6">
    <source>
        <dbReference type="PROSITE" id="PS50109"/>
    </source>
</evidence>
<keyword evidence="5 9" id="KW-0418">Kinase</keyword>
<dbReference type="Gene3D" id="3.30.450.20">
    <property type="entry name" value="PAS domain"/>
    <property type="match status" value="1"/>
</dbReference>
<dbReference type="InterPro" id="IPR036890">
    <property type="entry name" value="HATPase_C_sf"/>
</dbReference>
<dbReference type="CDD" id="cd00082">
    <property type="entry name" value="HisKA"/>
    <property type="match status" value="1"/>
</dbReference>
<evidence type="ECO:0000256" key="4">
    <source>
        <dbReference type="ARBA" id="ARBA00022679"/>
    </source>
</evidence>
<keyword evidence="3" id="KW-0597">Phosphoprotein</keyword>
<sequence>MKQSQKNLDFALQSGRMGTWEIDLVTNVVKCSNEMLYLWGVNSNEFDGDRSILQSRVHPDDLEKMRAAIDKAIANEVIYEMEYRIFPFPGLERWVISRGRCTFAPGTKKPIRFSGVVYDITEKKVKEEELKAAIKIRDQFLMMASHELRTPLTCMQLQLQVAEWDLKHRFPEAFTFERIETNIKKNNQHLSRITRLVDQILDESKISQGRLIMLFEHFDLSEMVVDLIEQYKVTAEFSGVEVLFSPTEKVSGMWDRFRLEQVFLNLLINGIRYGNRKPIHITVKKEGNKALLSVRDEGIGIKSEDQKRIFERFERASHDKEVNGLGLGLYIANKIVTDHGGEIRLESEFGKGSKFIVVLPL</sequence>
<dbReference type="Gene3D" id="1.10.287.130">
    <property type="match status" value="1"/>
</dbReference>
<dbReference type="PANTHER" id="PTHR43304">
    <property type="entry name" value="PHYTOCHROME-LIKE PROTEIN CPH1"/>
    <property type="match status" value="1"/>
</dbReference>